<accession>A0A5J5EI76</accession>
<organism evidence="2 3">
    <name type="scientific">Sphaerosporella brunnea</name>
    <dbReference type="NCBI Taxonomy" id="1250544"/>
    <lineage>
        <taxon>Eukaryota</taxon>
        <taxon>Fungi</taxon>
        <taxon>Dikarya</taxon>
        <taxon>Ascomycota</taxon>
        <taxon>Pezizomycotina</taxon>
        <taxon>Pezizomycetes</taxon>
        <taxon>Pezizales</taxon>
        <taxon>Pyronemataceae</taxon>
        <taxon>Sphaerosporella</taxon>
    </lineage>
</organism>
<evidence type="ECO:0000256" key="1">
    <source>
        <dbReference type="SAM" id="MobiDB-lite"/>
    </source>
</evidence>
<evidence type="ECO:0000313" key="3">
    <source>
        <dbReference type="Proteomes" id="UP000326924"/>
    </source>
</evidence>
<keyword evidence="3" id="KW-1185">Reference proteome</keyword>
<protein>
    <submittedName>
        <fullName evidence="2">Uncharacterized protein</fullName>
    </submittedName>
</protein>
<feature type="region of interest" description="Disordered" evidence="1">
    <location>
        <begin position="49"/>
        <end position="84"/>
    </location>
</feature>
<feature type="region of interest" description="Disordered" evidence="1">
    <location>
        <begin position="1"/>
        <end position="33"/>
    </location>
</feature>
<proteinExistence type="predicted"/>
<dbReference type="AlphaFoldDB" id="A0A5J5EI76"/>
<dbReference type="EMBL" id="VXIS01000312">
    <property type="protein sequence ID" value="KAA8894777.1"/>
    <property type="molecule type" value="Genomic_DNA"/>
</dbReference>
<comment type="caution">
    <text evidence="2">The sequence shown here is derived from an EMBL/GenBank/DDBJ whole genome shotgun (WGS) entry which is preliminary data.</text>
</comment>
<name>A0A5J5EI76_9PEZI</name>
<dbReference type="InParanoid" id="A0A5J5EI76"/>
<gene>
    <name evidence="2" type="ORF">FN846DRAFT_894766</name>
</gene>
<reference evidence="2 3" key="1">
    <citation type="submission" date="2019-09" db="EMBL/GenBank/DDBJ databases">
        <title>Draft genome of the ectomycorrhizal ascomycete Sphaerosporella brunnea.</title>
        <authorList>
            <consortium name="DOE Joint Genome Institute"/>
            <person name="Benucci G.M."/>
            <person name="Marozzi G."/>
            <person name="Antonielli L."/>
            <person name="Sanchez S."/>
            <person name="Marco P."/>
            <person name="Wang X."/>
            <person name="Falini L.B."/>
            <person name="Barry K."/>
            <person name="Haridas S."/>
            <person name="Lipzen A."/>
            <person name="Labutti K."/>
            <person name="Grigoriev I.V."/>
            <person name="Murat C."/>
            <person name="Martin F."/>
            <person name="Albertini E."/>
            <person name="Donnini D."/>
            <person name="Bonito G."/>
        </authorList>
    </citation>
    <scope>NUCLEOTIDE SEQUENCE [LARGE SCALE GENOMIC DNA]</scope>
    <source>
        <strain evidence="2 3">Sb_GMNB300</strain>
    </source>
</reference>
<sequence length="151" mass="16182">MTATNQPATGSCGVTGRDSGLNGDGQDADGEDGRYSYLLRSTVAKRNTITTPMVLSKSTKENDESEDPDSDNAMGMADGGGIGHRLCSDRGSHDTWDYPCGYGCDSASNGDQVRFGSQTDCTADATTEWSYLRRTPATQQAIAQLKYEYLL</sequence>
<dbReference type="Proteomes" id="UP000326924">
    <property type="component" value="Unassembled WGS sequence"/>
</dbReference>
<evidence type="ECO:0000313" key="2">
    <source>
        <dbReference type="EMBL" id="KAA8894777.1"/>
    </source>
</evidence>